<dbReference type="HAMAP" id="MF_01499">
    <property type="entry name" value="DacA"/>
    <property type="match status" value="1"/>
</dbReference>
<feature type="transmembrane region" description="Helical" evidence="10">
    <location>
        <begin position="6"/>
        <end position="26"/>
    </location>
</feature>
<keyword evidence="8 10" id="KW-1133">Transmembrane helix</keyword>
<dbReference type="Gene3D" id="3.40.1700.10">
    <property type="entry name" value="DNA integrity scanning protein, DisA, N-terminal domain"/>
    <property type="match status" value="1"/>
</dbReference>
<dbReference type="InterPro" id="IPR014046">
    <property type="entry name" value="C-di-AMP_synthase"/>
</dbReference>
<dbReference type="GO" id="GO:0004016">
    <property type="term" value="F:adenylate cyclase activity"/>
    <property type="evidence" value="ECO:0007669"/>
    <property type="project" value="UniProtKB-UniRule"/>
</dbReference>
<dbReference type="NCBIfam" id="TIGR00159">
    <property type="entry name" value="diadenylate cyclase CdaA"/>
    <property type="match status" value="1"/>
</dbReference>
<dbReference type="InterPro" id="IPR036888">
    <property type="entry name" value="DNA_integrity_DisA_N_sf"/>
</dbReference>
<evidence type="ECO:0000256" key="3">
    <source>
        <dbReference type="ARBA" id="ARBA00022679"/>
    </source>
</evidence>
<keyword evidence="7 10" id="KW-0067">ATP-binding</keyword>
<dbReference type="PROSITE" id="PS51794">
    <property type="entry name" value="DAC"/>
    <property type="match status" value="1"/>
</dbReference>
<dbReference type="Proteomes" id="UP000189933">
    <property type="component" value="Unassembled WGS sequence"/>
</dbReference>
<dbReference type="GO" id="GO:0005524">
    <property type="term" value="F:ATP binding"/>
    <property type="evidence" value="ECO:0007669"/>
    <property type="project" value="UniProtKB-UniRule"/>
</dbReference>
<dbReference type="AlphaFoldDB" id="A0A1T4NZG4"/>
<dbReference type="InterPro" id="IPR034701">
    <property type="entry name" value="CdaA"/>
</dbReference>
<evidence type="ECO:0000256" key="2">
    <source>
        <dbReference type="ARBA" id="ARBA00022475"/>
    </source>
</evidence>
<feature type="domain" description="DAC" evidence="11">
    <location>
        <begin position="80"/>
        <end position="241"/>
    </location>
</feature>
<dbReference type="PANTHER" id="PTHR34185">
    <property type="entry name" value="DIADENYLATE CYCLASE"/>
    <property type="match status" value="1"/>
</dbReference>
<dbReference type="PANTHER" id="PTHR34185:SF1">
    <property type="entry name" value="DIADENYLATE CYCLASE"/>
    <property type="match status" value="1"/>
</dbReference>
<dbReference type="FunFam" id="3.40.1700.10:FF:000002">
    <property type="entry name" value="Diadenylate cyclase"/>
    <property type="match status" value="1"/>
</dbReference>
<organism evidence="12 13">
    <name type="scientific">Carboxydocella sporoproducens DSM 16521</name>
    <dbReference type="NCBI Taxonomy" id="1121270"/>
    <lineage>
        <taxon>Bacteria</taxon>
        <taxon>Bacillati</taxon>
        <taxon>Bacillota</taxon>
        <taxon>Clostridia</taxon>
        <taxon>Eubacteriales</taxon>
        <taxon>Clostridiales Family XVI. Incertae Sedis</taxon>
        <taxon>Carboxydocella</taxon>
    </lineage>
</organism>
<keyword evidence="9 10" id="KW-0472">Membrane</keyword>
<dbReference type="InterPro" id="IPR045585">
    <property type="entry name" value="CdaA_N"/>
</dbReference>
<evidence type="ECO:0000256" key="8">
    <source>
        <dbReference type="ARBA" id="ARBA00022989"/>
    </source>
</evidence>
<dbReference type="InterPro" id="IPR050338">
    <property type="entry name" value="DisA"/>
</dbReference>
<gene>
    <name evidence="10" type="primary">dacA</name>
    <name evidence="12" type="ORF">SAMN02745885_01083</name>
</gene>
<dbReference type="GO" id="GO:0106408">
    <property type="term" value="F:diadenylate cyclase activity"/>
    <property type="evidence" value="ECO:0007669"/>
    <property type="project" value="UniProtKB-EC"/>
</dbReference>
<dbReference type="GO" id="GO:0006171">
    <property type="term" value="P:cAMP biosynthetic process"/>
    <property type="evidence" value="ECO:0007669"/>
    <property type="project" value="InterPro"/>
</dbReference>
<proteinExistence type="inferred from homology"/>
<keyword evidence="13" id="KW-1185">Reference proteome</keyword>
<evidence type="ECO:0000256" key="5">
    <source>
        <dbReference type="ARBA" id="ARBA00022695"/>
    </source>
</evidence>
<dbReference type="Pfam" id="PF02457">
    <property type="entry name" value="DAC"/>
    <property type="match status" value="1"/>
</dbReference>
<accession>A0A1T4NZG4</accession>
<reference evidence="13" key="1">
    <citation type="submission" date="2017-02" db="EMBL/GenBank/DDBJ databases">
        <authorList>
            <person name="Varghese N."/>
            <person name="Submissions S."/>
        </authorList>
    </citation>
    <scope>NUCLEOTIDE SEQUENCE [LARGE SCALE GENOMIC DNA]</scope>
    <source>
        <strain evidence="13">DSM 16521</strain>
    </source>
</reference>
<comment type="caution">
    <text evidence="10">Lacks conserved residue(s) required for the propagation of feature annotation.</text>
</comment>
<dbReference type="RefSeq" id="WP_078665172.1">
    <property type="nucleotide sequence ID" value="NZ_FUXM01000009.1"/>
</dbReference>
<evidence type="ECO:0000256" key="7">
    <source>
        <dbReference type="ARBA" id="ARBA00022840"/>
    </source>
</evidence>
<keyword evidence="5 10" id="KW-0548">Nucleotidyltransferase</keyword>
<evidence type="ECO:0000256" key="1">
    <source>
        <dbReference type="ARBA" id="ARBA00000877"/>
    </source>
</evidence>
<keyword evidence="6 10" id="KW-0547">Nucleotide-binding</keyword>
<protein>
    <recommendedName>
        <fullName evidence="10">Diadenylate cyclase</fullName>
        <shortName evidence="10">DAC</shortName>
        <ecNumber evidence="10">2.7.7.85</ecNumber>
    </recommendedName>
    <alternativeName>
        <fullName evidence="10">Cyclic-di-AMP synthase</fullName>
        <shortName evidence="10">c-di-AMP synthase</shortName>
    </alternativeName>
</protein>
<evidence type="ECO:0000256" key="10">
    <source>
        <dbReference type="HAMAP-Rule" id="MF_01499"/>
    </source>
</evidence>
<comment type="function">
    <text evidence="10">Catalyzes the condensation of 2 ATP molecules into cyclic di-AMP (c-di-AMP), a second messenger used to regulate differing processes in different bacteria.</text>
</comment>
<sequence length="267" mass="29509">MPGSNTYYSIIALLDIALVTFVLYKIFLLIKGTRAIQLLKGLGILLAVTIISQWAGLYTINWLLQKTIGMVFVALPVVFQPELRRALEQLGRGKIFASSSRQLGPEARKRLLEELVRAISQASQQKIGMLIVLVGESKLHEFTETGTYIDGVVSRELLANIFSPNTPLHDGAVIIDGERVVAAGCLLPLSENREVGRELGTRHRAALGISEVSDAVAIVVSEETGTISVAQEGNLTRYLSEKSLKEMLEVLYSAPENQNRPWWRKVR</sequence>
<dbReference type="InterPro" id="IPR003390">
    <property type="entry name" value="DNA_integrity_scan_DisA_N"/>
</dbReference>
<feature type="transmembrane region" description="Helical" evidence="10">
    <location>
        <begin position="38"/>
        <end position="56"/>
    </location>
</feature>
<comment type="subunit">
    <text evidence="10">Probably a homodimer.</text>
</comment>
<dbReference type="PIRSF" id="PIRSF004793">
    <property type="entry name" value="UCP004793"/>
    <property type="match status" value="1"/>
</dbReference>
<dbReference type="SUPFAM" id="SSF143597">
    <property type="entry name" value="YojJ-like"/>
    <property type="match status" value="1"/>
</dbReference>
<evidence type="ECO:0000256" key="6">
    <source>
        <dbReference type="ARBA" id="ARBA00022741"/>
    </source>
</evidence>
<comment type="similarity">
    <text evidence="10">Belongs to the adenylate cyclase family. DacA/CdaA subfamily.</text>
</comment>
<dbReference type="EMBL" id="FUXM01000009">
    <property type="protein sequence ID" value="SJZ84643.1"/>
    <property type="molecule type" value="Genomic_DNA"/>
</dbReference>
<evidence type="ECO:0000256" key="9">
    <source>
        <dbReference type="ARBA" id="ARBA00023136"/>
    </source>
</evidence>
<dbReference type="OrthoDB" id="9807385at2"/>
<keyword evidence="4 10" id="KW-0812">Transmembrane</keyword>
<evidence type="ECO:0000313" key="13">
    <source>
        <dbReference type="Proteomes" id="UP000189933"/>
    </source>
</evidence>
<evidence type="ECO:0000256" key="4">
    <source>
        <dbReference type="ARBA" id="ARBA00022692"/>
    </source>
</evidence>
<dbReference type="EC" id="2.7.7.85" evidence="10"/>
<dbReference type="Pfam" id="PF19293">
    <property type="entry name" value="CdaA_N"/>
    <property type="match status" value="1"/>
</dbReference>
<name>A0A1T4NZG4_9FIRM</name>
<keyword evidence="2 10" id="KW-1003">Cell membrane</keyword>
<evidence type="ECO:0000259" key="11">
    <source>
        <dbReference type="PROSITE" id="PS51794"/>
    </source>
</evidence>
<keyword evidence="3 10" id="KW-0808">Transferase</keyword>
<evidence type="ECO:0000313" key="12">
    <source>
        <dbReference type="EMBL" id="SJZ84643.1"/>
    </source>
</evidence>
<comment type="catalytic activity">
    <reaction evidence="1 10">
        <text>2 ATP = 3',3'-c-di-AMP + 2 diphosphate</text>
        <dbReference type="Rhea" id="RHEA:35655"/>
        <dbReference type="ChEBI" id="CHEBI:30616"/>
        <dbReference type="ChEBI" id="CHEBI:33019"/>
        <dbReference type="ChEBI" id="CHEBI:71500"/>
        <dbReference type="EC" id="2.7.7.85"/>
    </reaction>
</comment>